<proteinExistence type="predicted"/>
<dbReference type="EMBL" id="LQYW01000149">
    <property type="protein sequence ID" value="KYD24604.1"/>
    <property type="molecule type" value="Genomic_DNA"/>
</dbReference>
<sequence>MSSLEEQLKQINEAITAIEIGGQEYQIGSRRLRRADLALLYKRRKELEAQISYENNPNNGFANTFVSVFDRR</sequence>
<dbReference type="Proteomes" id="UP000075324">
    <property type="component" value="Unassembled WGS sequence"/>
</dbReference>
<reference evidence="1 2" key="1">
    <citation type="submission" date="2016-01" db="EMBL/GenBank/DDBJ databases">
        <title>Draft Genome Sequences of Seven Thermophilic Sporeformers Isolated from Foods.</title>
        <authorList>
            <person name="Berendsen E.M."/>
            <person name="Wells-Bennik M.H."/>
            <person name="Krawcyk A.O."/>
            <person name="De Jong A."/>
            <person name="Holsappel S."/>
            <person name="Eijlander R.T."/>
            <person name="Kuipers O.P."/>
        </authorList>
    </citation>
    <scope>NUCLEOTIDE SEQUENCE [LARGE SCALE GENOMIC DNA]</scope>
    <source>
        <strain evidence="1 2">B4110</strain>
    </source>
</reference>
<gene>
    <name evidence="1" type="ORF">B4110_0613</name>
</gene>
<evidence type="ECO:0008006" key="3">
    <source>
        <dbReference type="Google" id="ProtNLM"/>
    </source>
</evidence>
<protein>
    <recommendedName>
        <fullName evidence="3">Peptidylprolyl isomerase</fullName>
    </recommendedName>
</protein>
<evidence type="ECO:0000313" key="2">
    <source>
        <dbReference type="Proteomes" id="UP000075324"/>
    </source>
</evidence>
<evidence type="ECO:0000313" key="1">
    <source>
        <dbReference type="EMBL" id="KYD24604.1"/>
    </source>
</evidence>
<comment type="caution">
    <text evidence="1">The sequence shown here is derived from an EMBL/GenBank/DDBJ whole genome shotgun (WGS) entry which is preliminary data.</text>
</comment>
<organism evidence="1 2">
    <name type="scientific">Parageobacillus toebii</name>
    <dbReference type="NCBI Taxonomy" id="153151"/>
    <lineage>
        <taxon>Bacteria</taxon>
        <taxon>Bacillati</taxon>
        <taxon>Bacillota</taxon>
        <taxon>Bacilli</taxon>
        <taxon>Bacillales</taxon>
        <taxon>Anoxybacillaceae</taxon>
        <taxon>Parageobacillus</taxon>
    </lineage>
</organism>
<dbReference type="AlphaFoldDB" id="A0A150MJ79"/>
<accession>A0A150MJ79</accession>
<name>A0A150MJ79_9BACL</name>
<dbReference type="PATRIC" id="fig|153151.4.peg.1277"/>